<organism evidence="1 2">
    <name type="scientific">Legionella pneumophila (strain Lens)</name>
    <dbReference type="NCBI Taxonomy" id="297245"/>
    <lineage>
        <taxon>Bacteria</taxon>
        <taxon>Pseudomonadati</taxon>
        <taxon>Pseudomonadota</taxon>
        <taxon>Gammaproteobacteria</taxon>
        <taxon>Legionellales</taxon>
        <taxon>Legionellaceae</taxon>
        <taxon>Legionella</taxon>
    </lineage>
</organism>
<keyword evidence="1" id="KW-0614">Plasmid</keyword>
<dbReference type="InterPro" id="IPR014109">
    <property type="entry name" value="Thiol-disulphide_isomerase_rbB"/>
</dbReference>
<sequence>MFARVFLIVMLAFIGLGAKAEGSQWLTNLIAEQEGLVTHQREEPQNTKRKGFFSTHGLILFYGSQCPHCKRFAPILKGWANRNKAEVLPLSLDNQPLPEFPKFLPATTEWINAAFGGNSINYPALFVVNPKTKTLYPVGFGSMTNAELNDRMAVLISKIKAYEIKGRL</sequence>
<gene>
    <name evidence="1" type="ordered locus">plpl0027</name>
</gene>
<dbReference type="NCBIfam" id="TIGR02738">
    <property type="entry name" value="TrbB"/>
    <property type="match status" value="1"/>
</dbReference>
<protein>
    <recommendedName>
        <fullName evidence="3">Type-F conjugative transfer system pilin assembly thiol-disulfide isomerase TrbB</fullName>
    </recommendedName>
</protein>
<dbReference type="InterPro" id="IPR036249">
    <property type="entry name" value="Thioredoxin-like_sf"/>
</dbReference>
<geneLocation type="plasmid" evidence="1 2">
    <name>pLPL</name>
</geneLocation>
<dbReference type="EMBL" id="CR628339">
    <property type="protein sequence ID" value="CAH17346.1"/>
    <property type="molecule type" value="Genomic_DNA"/>
</dbReference>
<accession>Q5WRY1</accession>
<evidence type="ECO:0000313" key="2">
    <source>
        <dbReference type="Proteomes" id="UP000002517"/>
    </source>
</evidence>
<dbReference type="InterPro" id="IPR039555">
    <property type="entry name" value="TraF/TrbB"/>
</dbReference>
<dbReference type="RefSeq" id="WP_011212617.1">
    <property type="nucleotide sequence ID" value="NC_006366.1"/>
</dbReference>
<dbReference type="Pfam" id="PF13728">
    <property type="entry name" value="TraF"/>
    <property type="match status" value="1"/>
</dbReference>
<dbReference type="HOGENOM" id="CLU_1584430_0_0_6"/>
<dbReference type="CDD" id="cd01659">
    <property type="entry name" value="TRX_superfamily"/>
    <property type="match status" value="1"/>
</dbReference>
<reference evidence="1 2" key="1">
    <citation type="journal article" date="2004" name="Nat. Genet.">
        <title>Evidence in the Legionella pneumophila genome for exploitation of host cell functions and high genome plasticity.</title>
        <authorList>
            <person name="Cazalet C."/>
            <person name="Rusniok C."/>
            <person name="Bruggemann H."/>
            <person name="Zidane N."/>
            <person name="Magnier A."/>
            <person name="Ma L."/>
            <person name="Tichit M."/>
            <person name="Jarraud S."/>
            <person name="Bouchier C."/>
            <person name="Vandenesch F."/>
            <person name="Kunst F."/>
            <person name="Etienne J."/>
            <person name="Glaser P."/>
            <person name="Buchrieser C."/>
        </authorList>
    </citation>
    <scope>NUCLEOTIDE SEQUENCE [LARGE SCALE GENOMIC DNA]</scope>
    <source>
        <strain evidence="1 2">Lens</strain>
        <plasmid evidence="2">Plasmid pLPL</plasmid>
    </source>
</reference>
<dbReference type="KEGG" id="lpf:plpl0027"/>
<dbReference type="Proteomes" id="UP000002517">
    <property type="component" value="Plasmid pLPL"/>
</dbReference>
<name>Q5WRY1_LEGPL</name>
<proteinExistence type="predicted"/>
<dbReference type="Gene3D" id="3.40.30.10">
    <property type="entry name" value="Glutaredoxin"/>
    <property type="match status" value="1"/>
</dbReference>
<evidence type="ECO:0000313" key="1">
    <source>
        <dbReference type="EMBL" id="CAH17346.1"/>
    </source>
</evidence>
<dbReference type="AlphaFoldDB" id="Q5WRY1"/>
<dbReference type="SUPFAM" id="SSF52833">
    <property type="entry name" value="Thioredoxin-like"/>
    <property type="match status" value="1"/>
</dbReference>
<evidence type="ECO:0008006" key="3">
    <source>
        <dbReference type="Google" id="ProtNLM"/>
    </source>
</evidence>